<protein>
    <submittedName>
        <fullName evidence="7">EF-hand domain-containing protein</fullName>
    </submittedName>
</protein>
<evidence type="ECO:0000256" key="3">
    <source>
        <dbReference type="ARBA" id="ARBA00022837"/>
    </source>
</evidence>
<feature type="coiled-coil region" evidence="4">
    <location>
        <begin position="313"/>
        <end position="361"/>
    </location>
</feature>
<evidence type="ECO:0000256" key="2">
    <source>
        <dbReference type="ARBA" id="ARBA00022737"/>
    </source>
</evidence>
<dbReference type="PROSITE" id="PS00018">
    <property type="entry name" value="EF_HAND_1"/>
    <property type="match status" value="4"/>
</dbReference>
<dbReference type="Proteomes" id="UP000046393">
    <property type="component" value="Unplaced"/>
</dbReference>
<evidence type="ECO:0000256" key="4">
    <source>
        <dbReference type="SAM" id="Coils"/>
    </source>
</evidence>
<dbReference type="SMART" id="SM00054">
    <property type="entry name" value="EFh"/>
    <property type="match status" value="4"/>
</dbReference>
<dbReference type="STRING" id="451379.A0A0N5AYA8"/>
<keyword evidence="4" id="KW-0175">Coiled coil</keyword>
<dbReference type="InterPro" id="IPR011992">
    <property type="entry name" value="EF-hand-dom_pair"/>
</dbReference>
<evidence type="ECO:0000256" key="1">
    <source>
        <dbReference type="ARBA" id="ARBA00022723"/>
    </source>
</evidence>
<dbReference type="CDD" id="cd00051">
    <property type="entry name" value="EFh"/>
    <property type="match status" value="3"/>
</dbReference>
<proteinExistence type="predicted"/>
<keyword evidence="2" id="KW-0677">Repeat</keyword>
<keyword evidence="6" id="KW-1185">Reference proteome</keyword>
<dbReference type="PRINTS" id="PR00450">
    <property type="entry name" value="RECOVERIN"/>
</dbReference>
<evidence type="ECO:0000259" key="5">
    <source>
        <dbReference type="PROSITE" id="PS50222"/>
    </source>
</evidence>
<dbReference type="SUPFAM" id="SSF47473">
    <property type="entry name" value="EF-hand"/>
    <property type="match status" value="1"/>
</dbReference>
<dbReference type="InterPro" id="IPR032396">
    <property type="entry name" value="SAS-6_N"/>
</dbReference>
<organism evidence="6 7">
    <name type="scientific">Syphacia muris</name>
    <dbReference type="NCBI Taxonomy" id="451379"/>
    <lineage>
        <taxon>Eukaryota</taxon>
        <taxon>Metazoa</taxon>
        <taxon>Ecdysozoa</taxon>
        <taxon>Nematoda</taxon>
        <taxon>Chromadorea</taxon>
        <taxon>Rhabditida</taxon>
        <taxon>Spirurina</taxon>
        <taxon>Oxyuridomorpha</taxon>
        <taxon>Oxyuroidea</taxon>
        <taxon>Oxyuridae</taxon>
        <taxon>Syphacia</taxon>
    </lineage>
</organism>
<evidence type="ECO:0000313" key="7">
    <source>
        <dbReference type="WBParaSite" id="SMUV_0000994501-mRNA-1"/>
    </source>
</evidence>
<dbReference type="PROSITE" id="PS50222">
    <property type="entry name" value="EF_HAND_2"/>
    <property type="match status" value="4"/>
</dbReference>
<dbReference type="Pfam" id="PF13499">
    <property type="entry name" value="EF-hand_7"/>
    <property type="match status" value="2"/>
</dbReference>
<dbReference type="InterPro" id="IPR039647">
    <property type="entry name" value="EF_hand_pair_protein_CML-like"/>
</dbReference>
<dbReference type="FunFam" id="1.10.238.10:FF:000178">
    <property type="entry name" value="Calmodulin-2 A"/>
    <property type="match status" value="1"/>
</dbReference>
<feature type="domain" description="EF-hand" evidence="5">
    <location>
        <begin position="532"/>
        <end position="567"/>
    </location>
</feature>
<sequence length="601" mass="69995">MTSVLLEEQISVRFLQLPSQSSSATSSKCSVVRPLVLKLEERKWGKDKEYVVFVTSEDDYCYVFSLIIRRENYKSMKRQQNLVREFDEFPSIMLDFIDEMGEESTSVVEGVLADDHSELTLELKSTIKHNRFTILSLRLAAVSGQNLTDHLVKRLKAINEARSTAPRKSQKVLELEERISSLADENKKVQEAFEKLDEQHKVLKSEKDYADQCLFELEAEVDDKGEEILELKNSLDELSNEYDDVVDQLNWKDKKLEEVRWKASEWEKKAHDYKSERDHWFKEQKKGVEIIKKMEVLLRTQELARDSDSCKRISSLEEDLQQSKATVGTLTETVKLLREECEKAKKDATEWKEKYEKKEKILSDFISYRQLPRICSPLTDNSLGFNSAYRIPFEKVLSNGPILTRALFTPPRNLEHSPQPLNLTALNCGLRQLLNQDLSVILSILCLNCVHILLAYLYHGIELNQAFDALDKDGDRRLNRSELAEMFRWCNYKPTRIEFDYIFRKFDADGSGYISKQEFLDYVRSTENTRHDEYTDADKVFRSLDTNRDGTISFEEFVDVVVNKARICDRDMAQFVFMIVDSDGDGRITYKEYKDIMAEVS</sequence>
<dbReference type="Pfam" id="PF16531">
    <property type="entry name" value="SAS-6_N"/>
    <property type="match status" value="1"/>
</dbReference>
<dbReference type="Gene3D" id="2.170.210.20">
    <property type="entry name" value="Spindle assembly abnormal protein 6, N-terminal domain"/>
    <property type="match status" value="1"/>
</dbReference>
<keyword evidence="3" id="KW-0106">Calcium</keyword>
<feature type="domain" description="EF-hand" evidence="5">
    <location>
        <begin position="458"/>
        <end position="493"/>
    </location>
</feature>
<dbReference type="InterPro" id="IPR038558">
    <property type="entry name" value="SAS-6_N_sf"/>
</dbReference>
<feature type="coiled-coil region" evidence="4">
    <location>
        <begin position="172"/>
        <end position="276"/>
    </location>
</feature>
<dbReference type="WBParaSite" id="SMUV_0000994501-mRNA-1">
    <property type="protein sequence ID" value="SMUV_0000994501-mRNA-1"/>
    <property type="gene ID" value="SMUV_0000994501"/>
</dbReference>
<feature type="domain" description="EF-hand" evidence="5">
    <location>
        <begin position="494"/>
        <end position="529"/>
    </location>
</feature>
<evidence type="ECO:0000313" key="6">
    <source>
        <dbReference type="Proteomes" id="UP000046393"/>
    </source>
</evidence>
<keyword evidence="1" id="KW-0479">Metal-binding</keyword>
<dbReference type="InterPro" id="IPR001751">
    <property type="entry name" value="S100/CaBP7/8-like_CS"/>
</dbReference>
<dbReference type="InterPro" id="IPR002048">
    <property type="entry name" value="EF_hand_dom"/>
</dbReference>
<feature type="domain" description="EF-hand" evidence="5">
    <location>
        <begin position="568"/>
        <end position="601"/>
    </location>
</feature>
<dbReference type="GO" id="GO:0043226">
    <property type="term" value="C:organelle"/>
    <property type="evidence" value="ECO:0007669"/>
    <property type="project" value="UniProtKB-ARBA"/>
</dbReference>
<reference evidence="7" key="1">
    <citation type="submission" date="2016-04" db="UniProtKB">
        <authorList>
            <consortium name="WormBaseParasite"/>
        </authorList>
    </citation>
    <scope>IDENTIFICATION</scope>
</reference>
<dbReference type="AlphaFoldDB" id="A0A0N5AYA8"/>
<dbReference type="PROSITE" id="PS00303">
    <property type="entry name" value="S100_CABP"/>
    <property type="match status" value="1"/>
</dbReference>
<name>A0A0N5AYA8_9BILA</name>
<dbReference type="Gene3D" id="1.10.238.10">
    <property type="entry name" value="EF-hand"/>
    <property type="match status" value="2"/>
</dbReference>
<accession>A0A0N5AYA8</accession>
<dbReference type="GO" id="GO:0005509">
    <property type="term" value="F:calcium ion binding"/>
    <property type="evidence" value="ECO:0007669"/>
    <property type="project" value="InterPro"/>
</dbReference>
<dbReference type="InterPro" id="IPR018247">
    <property type="entry name" value="EF_Hand_1_Ca_BS"/>
</dbReference>
<dbReference type="PANTHER" id="PTHR10891">
    <property type="entry name" value="EF-HAND CALCIUM-BINDING DOMAIN CONTAINING PROTEIN"/>
    <property type="match status" value="1"/>
</dbReference>